<feature type="domain" description="Helicase C-terminal" evidence="8">
    <location>
        <begin position="366"/>
        <end position="527"/>
    </location>
</feature>
<dbReference type="InterPro" id="IPR001650">
    <property type="entry name" value="Helicase_C-like"/>
</dbReference>
<organism evidence="9 10">
    <name type="scientific">Acanthamoeba castellanii (strain ATCC 30010 / Neff)</name>
    <dbReference type="NCBI Taxonomy" id="1257118"/>
    <lineage>
        <taxon>Eukaryota</taxon>
        <taxon>Amoebozoa</taxon>
        <taxon>Discosea</taxon>
        <taxon>Longamoebia</taxon>
        <taxon>Centramoebida</taxon>
        <taxon>Acanthamoebidae</taxon>
        <taxon>Acanthamoeba</taxon>
    </lineage>
</organism>
<keyword evidence="2" id="KW-0547">Nucleotide-binding</keyword>
<feature type="domain" description="Helicase C-terminal" evidence="8">
    <location>
        <begin position="566"/>
        <end position="715"/>
    </location>
</feature>
<evidence type="ECO:0000256" key="2">
    <source>
        <dbReference type="ARBA" id="ARBA00022741"/>
    </source>
</evidence>
<evidence type="ECO:0000259" key="7">
    <source>
        <dbReference type="PROSITE" id="PS51192"/>
    </source>
</evidence>
<dbReference type="VEuPathDB" id="AmoebaDB:ACA1_390450"/>
<accession>L8GRG3</accession>
<keyword evidence="5" id="KW-0067">ATP-binding</keyword>
<dbReference type="STRING" id="1257118.L8GRG3"/>
<dbReference type="InterPro" id="IPR014001">
    <property type="entry name" value="Helicase_ATP-bd"/>
</dbReference>
<dbReference type="GO" id="GO:0016787">
    <property type="term" value="F:hydrolase activity"/>
    <property type="evidence" value="ECO:0007669"/>
    <property type="project" value="UniProtKB-KW"/>
</dbReference>
<dbReference type="Proteomes" id="UP000011083">
    <property type="component" value="Unassembled WGS sequence"/>
</dbReference>
<dbReference type="SMART" id="SM00487">
    <property type="entry name" value="DEXDc"/>
    <property type="match status" value="1"/>
</dbReference>
<dbReference type="EC" id="3.6.4.13" evidence="1"/>
<dbReference type="SUPFAM" id="SSF52540">
    <property type="entry name" value="P-loop containing nucleoside triphosphate hydrolases"/>
    <property type="match status" value="3"/>
</dbReference>
<dbReference type="PROSITE" id="PS51194">
    <property type="entry name" value="HELICASE_CTER"/>
    <property type="match status" value="2"/>
</dbReference>
<gene>
    <name evidence="9" type="ORF">ACA1_390450</name>
</gene>
<dbReference type="PANTHER" id="PTHR47958">
    <property type="entry name" value="ATP-DEPENDENT RNA HELICASE DBP3"/>
    <property type="match status" value="1"/>
</dbReference>
<dbReference type="AlphaFoldDB" id="L8GRG3"/>
<dbReference type="GeneID" id="14915410"/>
<sequence length="720" mass="78466">MRHSSQHDRHGLTQAPPQRGHHTLELNPEHHSFSRVGSIDGRRDSGRALYVPPHQRRNRQQQQRGPTPRPLPLDRDNWGATNRQFHAAAGQWPDLPVEVVDADTTQPVPSPSPVASFAEGGLDPLVLRNLLRQDEPAGAADRPPTLLERHAMPIVRAGHDLLVIAPTHESTTLVAFLAPLISALHHRGGRPATTHQQLQAVIVAPWVGLAQQILDEVRRLTLGGPLRSCLLGCGGAGDVDDVDVLVSLPEKLADSVHRRHVSLDSLRFVVLYELDRLLEADLGRQLDYIITAGGAGADGDENVENVTSQTLLFSATLPAGVKRFASQELRDSRRLTLVVGRYRPSPQAAVTQTLLRVDDERGKPEALVQLLLRKNAENAENDGSATSGTRTKRLTAIFVQTKRGVDQLAAFLARQPELAALGMAVVAIHGDTPSASASAAPVLVATAVSVRGTIGPDDARQLHVVEYDMPTHIDEYVYHVGYARLGASGGTTTVFVSPRRDAGVLPDLVELLRENQQEVPEWLPAVATNQTLLRVDDESDKPQAVMSLLREHHRGYTSENNHCPNSTGDGVKRLTAIFIRSKRAVDQFAAYLAGQPGTPGPVVVVHGDLSMHERAAAMASFLSGAAPVLVATAVTVREWMYRDDSRQLHMIEYDMPPSIDTYDMPPHVVGYAGLGVYGHTTVLVTPKRDAAVLPDLVELLREARQEVPEWLERLVDTPAK</sequence>
<proteinExistence type="predicted"/>
<dbReference type="EMBL" id="KB008044">
    <property type="protein sequence ID" value="ELR14721.1"/>
    <property type="molecule type" value="Genomic_DNA"/>
</dbReference>
<evidence type="ECO:0000256" key="4">
    <source>
        <dbReference type="ARBA" id="ARBA00022806"/>
    </source>
</evidence>
<reference evidence="9 10" key="1">
    <citation type="journal article" date="2013" name="Genome Biol.">
        <title>Genome of Acanthamoeba castellanii highlights extensive lateral gene transfer and early evolution of tyrosine kinase signaling.</title>
        <authorList>
            <person name="Clarke M."/>
            <person name="Lohan A.J."/>
            <person name="Liu B."/>
            <person name="Lagkouvardos I."/>
            <person name="Roy S."/>
            <person name="Zafar N."/>
            <person name="Bertelli C."/>
            <person name="Schilde C."/>
            <person name="Kianianmomeni A."/>
            <person name="Burglin T.R."/>
            <person name="Frech C."/>
            <person name="Turcotte B."/>
            <person name="Kopec K.O."/>
            <person name="Synnott J.M."/>
            <person name="Choo C."/>
            <person name="Paponov I."/>
            <person name="Finkler A."/>
            <person name="Soon Heng Tan C."/>
            <person name="Hutchins A.P."/>
            <person name="Weinmeier T."/>
            <person name="Rattei T."/>
            <person name="Chu J.S."/>
            <person name="Gimenez G."/>
            <person name="Irimia M."/>
            <person name="Rigden D.J."/>
            <person name="Fitzpatrick D.A."/>
            <person name="Lorenzo-Morales J."/>
            <person name="Bateman A."/>
            <person name="Chiu C.H."/>
            <person name="Tang P."/>
            <person name="Hegemann P."/>
            <person name="Fromm H."/>
            <person name="Raoult D."/>
            <person name="Greub G."/>
            <person name="Miranda-Saavedra D."/>
            <person name="Chen N."/>
            <person name="Nash P."/>
            <person name="Ginger M.L."/>
            <person name="Horn M."/>
            <person name="Schaap P."/>
            <person name="Caler L."/>
            <person name="Loftus B."/>
        </authorList>
    </citation>
    <scope>NUCLEOTIDE SEQUENCE [LARGE SCALE GENOMIC DNA]</scope>
    <source>
        <strain evidence="9 10">Neff</strain>
    </source>
</reference>
<dbReference type="GO" id="GO:0003676">
    <property type="term" value="F:nucleic acid binding"/>
    <property type="evidence" value="ECO:0007669"/>
    <property type="project" value="InterPro"/>
</dbReference>
<protein>
    <recommendedName>
        <fullName evidence="1">RNA helicase</fullName>
        <ecNumber evidence="1">3.6.4.13</ecNumber>
    </recommendedName>
</protein>
<name>L8GRG3_ACACF</name>
<feature type="compositionally biased region" description="Basic and acidic residues" evidence="6">
    <location>
        <begin position="22"/>
        <end position="32"/>
    </location>
</feature>
<dbReference type="KEGG" id="acan:ACA1_390450"/>
<dbReference type="PROSITE" id="PS51192">
    <property type="entry name" value="HELICASE_ATP_BIND_1"/>
    <property type="match status" value="1"/>
</dbReference>
<feature type="region of interest" description="Disordered" evidence="6">
    <location>
        <begin position="1"/>
        <end position="78"/>
    </location>
</feature>
<evidence type="ECO:0000256" key="6">
    <source>
        <dbReference type="SAM" id="MobiDB-lite"/>
    </source>
</evidence>
<evidence type="ECO:0000313" key="9">
    <source>
        <dbReference type="EMBL" id="ELR14721.1"/>
    </source>
</evidence>
<keyword evidence="10" id="KW-1185">Reference proteome</keyword>
<keyword evidence="4 9" id="KW-0347">Helicase</keyword>
<dbReference type="Pfam" id="PF00270">
    <property type="entry name" value="DEAD"/>
    <property type="match status" value="1"/>
</dbReference>
<dbReference type="RefSeq" id="XP_004336734.1">
    <property type="nucleotide sequence ID" value="XM_004336686.1"/>
</dbReference>
<dbReference type="InterPro" id="IPR027417">
    <property type="entry name" value="P-loop_NTPase"/>
</dbReference>
<evidence type="ECO:0000256" key="5">
    <source>
        <dbReference type="ARBA" id="ARBA00022840"/>
    </source>
</evidence>
<keyword evidence="3" id="KW-0378">Hydrolase</keyword>
<evidence type="ECO:0000313" key="10">
    <source>
        <dbReference type="Proteomes" id="UP000011083"/>
    </source>
</evidence>
<dbReference type="Gene3D" id="3.40.50.300">
    <property type="entry name" value="P-loop containing nucleotide triphosphate hydrolases"/>
    <property type="match status" value="3"/>
</dbReference>
<dbReference type="GO" id="GO:0005524">
    <property type="term" value="F:ATP binding"/>
    <property type="evidence" value="ECO:0007669"/>
    <property type="project" value="UniProtKB-KW"/>
</dbReference>
<evidence type="ECO:0000259" key="8">
    <source>
        <dbReference type="PROSITE" id="PS51194"/>
    </source>
</evidence>
<evidence type="ECO:0000256" key="1">
    <source>
        <dbReference type="ARBA" id="ARBA00012552"/>
    </source>
</evidence>
<feature type="domain" description="Helicase ATP-binding" evidence="7">
    <location>
        <begin position="152"/>
        <end position="335"/>
    </location>
</feature>
<dbReference type="GO" id="GO:0003724">
    <property type="term" value="F:RNA helicase activity"/>
    <property type="evidence" value="ECO:0007669"/>
    <property type="project" value="UniProtKB-EC"/>
</dbReference>
<evidence type="ECO:0000256" key="3">
    <source>
        <dbReference type="ARBA" id="ARBA00022801"/>
    </source>
</evidence>
<feature type="compositionally biased region" description="Basic and acidic residues" evidence="6">
    <location>
        <begin position="1"/>
        <end position="11"/>
    </location>
</feature>
<dbReference type="InterPro" id="IPR011545">
    <property type="entry name" value="DEAD/DEAH_box_helicase_dom"/>
</dbReference>